<name>A0A564Z5S3_HYMDI</name>
<accession>A0A564Z5S3</accession>
<reference evidence="1 2" key="1">
    <citation type="submission" date="2019-07" db="EMBL/GenBank/DDBJ databases">
        <authorList>
            <person name="Jastrzebski P J."/>
            <person name="Paukszto L."/>
            <person name="Jastrzebski P J."/>
        </authorList>
    </citation>
    <scope>NUCLEOTIDE SEQUENCE [LARGE SCALE GENOMIC DNA]</scope>
    <source>
        <strain evidence="1 2">WMS-il1</strain>
    </source>
</reference>
<dbReference type="Proteomes" id="UP000321570">
    <property type="component" value="Unassembled WGS sequence"/>
</dbReference>
<proteinExistence type="predicted"/>
<protein>
    <submittedName>
        <fullName evidence="1">Uncharacterized protein</fullName>
    </submittedName>
</protein>
<keyword evidence="2" id="KW-1185">Reference proteome</keyword>
<dbReference type="AlphaFoldDB" id="A0A564Z5S3"/>
<evidence type="ECO:0000313" key="2">
    <source>
        <dbReference type="Proteomes" id="UP000321570"/>
    </source>
</evidence>
<organism evidence="1 2">
    <name type="scientific">Hymenolepis diminuta</name>
    <name type="common">Rat tapeworm</name>
    <dbReference type="NCBI Taxonomy" id="6216"/>
    <lineage>
        <taxon>Eukaryota</taxon>
        <taxon>Metazoa</taxon>
        <taxon>Spiralia</taxon>
        <taxon>Lophotrochozoa</taxon>
        <taxon>Platyhelminthes</taxon>
        <taxon>Cestoda</taxon>
        <taxon>Eucestoda</taxon>
        <taxon>Cyclophyllidea</taxon>
        <taxon>Hymenolepididae</taxon>
        <taxon>Hymenolepis</taxon>
    </lineage>
</organism>
<evidence type="ECO:0000313" key="1">
    <source>
        <dbReference type="EMBL" id="VUZ54669.1"/>
    </source>
</evidence>
<sequence>MASSIPKVVHTPLVSEPTVLEILTARSSDKSNMPPKETYRDFLYLRFPKTPKSSTKVKSPKHLTQRNHTQGKLKLVSLLRHSALVDDECKQPQEIGFSKYVSIANGTMSRMVTQNAGRLHFLITRISCALKLRFHGITPISALLDQFKEPIILSWWIHIHSGVKLYP</sequence>
<dbReference type="EMBL" id="CABIJS010000666">
    <property type="protein sequence ID" value="VUZ54669.1"/>
    <property type="molecule type" value="Genomic_DNA"/>
</dbReference>
<gene>
    <name evidence="1" type="ORF">WMSIL1_LOCUS12860</name>
</gene>